<dbReference type="AlphaFoldDB" id="A0A3S1B915"/>
<dbReference type="OrthoDB" id="666031at2"/>
<name>A0A3S1B915_9BACL</name>
<dbReference type="RefSeq" id="WP_127197445.1">
    <property type="nucleotide sequence ID" value="NZ_RZNX01000001.1"/>
</dbReference>
<keyword evidence="2" id="KW-1185">Reference proteome</keyword>
<dbReference type="Proteomes" id="UP000272464">
    <property type="component" value="Unassembled WGS sequence"/>
</dbReference>
<dbReference type="Pfam" id="PF11731">
    <property type="entry name" value="Cdd1"/>
    <property type="match status" value="1"/>
</dbReference>
<dbReference type="InterPro" id="IPR021725">
    <property type="entry name" value="Cdd1"/>
</dbReference>
<dbReference type="Gene3D" id="1.10.150.20">
    <property type="entry name" value="5' to 3' exonuclease, C-terminal subdomain"/>
    <property type="match status" value="1"/>
</dbReference>
<evidence type="ECO:0000313" key="2">
    <source>
        <dbReference type="Proteomes" id="UP000272464"/>
    </source>
</evidence>
<protein>
    <submittedName>
        <fullName evidence="1">DUF4332 domain-containing protein</fullName>
    </submittedName>
</protein>
<dbReference type="SUPFAM" id="SSF81585">
    <property type="entry name" value="PsbU/PolX domain-like"/>
    <property type="match status" value="1"/>
</dbReference>
<gene>
    <name evidence="1" type="ORF">EJP77_01630</name>
</gene>
<dbReference type="EMBL" id="RZNX01000001">
    <property type="protein sequence ID" value="RUT35745.1"/>
    <property type="molecule type" value="Genomic_DNA"/>
</dbReference>
<organism evidence="1 2">
    <name type="scientific">Paenibacillus zeisoli</name>
    <dbReference type="NCBI Taxonomy" id="2496267"/>
    <lineage>
        <taxon>Bacteria</taxon>
        <taxon>Bacillati</taxon>
        <taxon>Bacillota</taxon>
        <taxon>Bacilli</taxon>
        <taxon>Bacillales</taxon>
        <taxon>Paenibacillaceae</taxon>
        <taxon>Paenibacillus</taxon>
    </lineage>
</organism>
<comment type="caution">
    <text evidence="1">The sequence shown here is derived from an EMBL/GenBank/DDBJ whole genome shotgun (WGS) entry which is preliminary data.</text>
</comment>
<proteinExistence type="predicted"/>
<reference evidence="1 2" key="1">
    <citation type="submission" date="2018-12" db="EMBL/GenBank/DDBJ databases">
        <authorList>
            <person name="Sun L."/>
            <person name="Chen Z."/>
        </authorList>
    </citation>
    <scope>NUCLEOTIDE SEQUENCE [LARGE SCALE GENOMIC DNA]</scope>
    <source>
        <strain evidence="1 2">3-5-3</strain>
    </source>
</reference>
<evidence type="ECO:0000313" key="1">
    <source>
        <dbReference type="EMBL" id="RUT35745.1"/>
    </source>
</evidence>
<sequence>MKNNKPPKLDLSTQERAALRKNKIKTSEIVHFTTDQLISLLSISEQRARELRARSEFQSIPSIGPKFAEDLIQLGYYSLDELRDKEGAVLFEELEKLCGVTIDPCVEDQFRLVIHYAGYPNSSKQWWDFTEERKKYRESSKDIQMKDK</sequence>
<accession>A0A3S1B915</accession>